<sequence>MPAVIVNATAIQKAHRPKRIVVSGSVVPGRGRKSGTIEIVRGCGARKSQARREVPV</sequence>
<evidence type="ECO:0000313" key="1">
    <source>
        <dbReference type="EMBL" id="OWK39736.1"/>
    </source>
</evidence>
<comment type="caution">
    <text evidence="1">The sequence shown here is derived from an EMBL/GenBank/DDBJ whole genome shotgun (WGS) entry which is preliminary data.</text>
</comment>
<reference evidence="2" key="1">
    <citation type="submission" date="2017-06" db="EMBL/GenBank/DDBJ databases">
        <title>Genome analysis of Fimbriiglobus ruber SP5, the first member of the order Planctomycetales with confirmed chitinolytic capability.</title>
        <authorList>
            <person name="Ravin N.V."/>
            <person name="Rakitin A.L."/>
            <person name="Ivanova A.A."/>
            <person name="Beletsky A.V."/>
            <person name="Kulichevskaya I.S."/>
            <person name="Mardanov A.V."/>
            <person name="Dedysh S.N."/>
        </authorList>
    </citation>
    <scope>NUCLEOTIDE SEQUENCE [LARGE SCALE GENOMIC DNA]</scope>
    <source>
        <strain evidence="2">SP5</strain>
    </source>
</reference>
<dbReference type="AlphaFoldDB" id="A0A225DQB6"/>
<dbReference type="Proteomes" id="UP000214646">
    <property type="component" value="Unassembled WGS sequence"/>
</dbReference>
<keyword evidence="2" id="KW-1185">Reference proteome</keyword>
<accession>A0A225DQB6</accession>
<gene>
    <name evidence="1" type="ORF">FRUB_05626</name>
</gene>
<dbReference type="EMBL" id="NIDE01000009">
    <property type="protein sequence ID" value="OWK39736.1"/>
    <property type="molecule type" value="Genomic_DNA"/>
</dbReference>
<name>A0A225DQB6_9BACT</name>
<protein>
    <submittedName>
        <fullName evidence="1">Uncharacterized protein</fullName>
    </submittedName>
</protein>
<organism evidence="1 2">
    <name type="scientific">Fimbriiglobus ruber</name>
    <dbReference type="NCBI Taxonomy" id="1908690"/>
    <lineage>
        <taxon>Bacteria</taxon>
        <taxon>Pseudomonadati</taxon>
        <taxon>Planctomycetota</taxon>
        <taxon>Planctomycetia</taxon>
        <taxon>Gemmatales</taxon>
        <taxon>Gemmataceae</taxon>
        <taxon>Fimbriiglobus</taxon>
    </lineage>
</organism>
<proteinExistence type="predicted"/>
<evidence type="ECO:0000313" key="2">
    <source>
        <dbReference type="Proteomes" id="UP000214646"/>
    </source>
</evidence>